<evidence type="ECO:0000313" key="1">
    <source>
        <dbReference type="EMBL" id="KAI3776343.1"/>
    </source>
</evidence>
<proteinExistence type="predicted"/>
<sequence length="119" mass="14065">MKIEKRKLKIINDEDVVQKENVNTEKEVDTQNKTEKVVINVEVNNEEEEEIEKLKEYVRVHKLNPAIDTLRSLRFTIQSHKKYLEDSNTGNVSKKQRMIFPKDECNTCHKNVQEIPRDG</sequence>
<reference evidence="2" key="1">
    <citation type="journal article" date="2022" name="Mol. Ecol. Resour.">
        <title>The genomes of chicory, endive, great burdock and yacon provide insights into Asteraceae palaeo-polyploidization history and plant inulin production.</title>
        <authorList>
            <person name="Fan W."/>
            <person name="Wang S."/>
            <person name="Wang H."/>
            <person name="Wang A."/>
            <person name="Jiang F."/>
            <person name="Liu H."/>
            <person name="Zhao H."/>
            <person name="Xu D."/>
            <person name="Zhang Y."/>
        </authorList>
    </citation>
    <scope>NUCLEOTIDE SEQUENCE [LARGE SCALE GENOMIC DNA]</scope>
    <source>
        <strain evidence="2">cv. Yunnan</strain>
    </source>
</reference>
<keyword evidence="2" id="KW-1185">Reference proteome</keyword>
<protein>
    <submittedName>
        <fullName evidence="1">Uncharacterized protein</fullName>
    </submittedName>
</protein>
<gene>
    <name evidence="1" type="ORF">L1987_46120</name>
</gene>
<dbReference type="EMBL" id="CM042032">
    <property type="protein sequence ID" value="KAI3776343.1"/>
    <property type="molecule type" value="Genomic_DNA"/>
</dbReference>
<evidence type="ECO:0000313" key="2">
    <source>
        <dbReference type="Proteomes" id="UP001056120"/>
    </source>
</evidence>
<organism evidence="1 2">
    <name type="scientific">Smallanthus sonchifolius</name>
    <dbReference type="NCBI Taxonomy" id="185202"/>
    <lineage>
        <taxon>Eukaryota</taxon>
        <taxon>Viridiplantae</taxon>
        <taxon>Streptophyta</taxon>
        <taxon>Embryophyta</taxon>
        <taxon>Tracheophyta</taxon>
        <taxon>Spermatophyta</taxon>
        <taxon>Magnoliopsida</taxon>
        <taxon>eudicotyledons</taxon>
        <taxon>Gunneridae</taxon>
        <taxon>Pentapetalae</taxon>
        <taxon>asterids</taxon>
        <taxon>campanulids</taxon>
        <taxon>Asterales</taxon>
        <taxon>Asteraceae</taxon>
        <taxon>Asteroideae</taxon>
        <taxon>Heliantheae alliance</taxon>
        <taxon>Millerieae</taxon>
        <taxon>Smallanthus</taxon>
    </lineage>
</organism>
<reference evidence="1 2" key="2">
    <citation type="journal article" date="2022" name="Mol. Ecol. Resour.">
        <title>The genomes of chicory, endive, great burdock and yacon provide insights into Asteraceae paleo-polyploidization history and plant inulin production.</title>
        <authorList>
            <person name="Fan W."/>
            <person name="Wang S."/>
            <person name="Wang H."/>
            <person name="Wang A."/>
            <person name="Jiang F."/>
            <person name="Liu H."/>
            <person name="Zhao H."/>
            <person name="Xu D."/>
            <person name="Zhang Y."/>
        </authorList>
    </citation>
    <scope>NUCLEOTIDE SEQUENCE [LARGE SCALE GENOMIC DNA]</scope>
    <source>
        <strain evidence="2">cv. Yunnan</strain>
        <tissue evidence="1">Leaves</tissue>
    </source>
</reference>
<accession>A0ACB9FZW3</accession>
<name>A0ACB9FZW3_9ASTR</name>
<comment type="caution">
    <text evidence="1">The sequence shown here is derived from an EMBL/GenBank/DDBJ whole genome shotgun (WGS) entry which is preliminary data.</text>
</comment>
<dbReference type="Proteomes" id="UP001056120">
    <property type="component" value="Linkage Group LG15"/>
</dbReference>